<reference evidence="4" key="3">
    <citation type="submission" date="2024-05" db="EMBL/GenBank/DDBJ databases">
        <authorList>
            <person name="de Witt J."/>
        </authorList>
    </citation>
    <scope>NUCLEOTIDE SEQUENCE</scope>
    <source>
        <strain evidence="4">FZJ</strain>
    </source>
</reference>
<name>A0A1I6AUI8_9GAMM</name>
<evidence type="ECO:0000256" key="1">
    <source>
        <dbReference type="SAM" id="Coils"/>
    </source>
</evidence>
<organism evidence="5 6">
    <name type="scientific">Halopseudomonas formosensis</name>
    <dbReference type="NCBI Taxonomy" id="1002526"/>
    <lineage>
        <taxon>Bacteria</taxon>
        <taxon>Pseudomonadati</taxon>
        <taxon>Pseudomonadota</taxon>
        <taxon>Gammaproteobacteria</taxon>
        <taxon>Pseudomonadales</taxon>
        <taxon>Pseudomonadaceae</taxon>
        <taxon>Halopseudomonas</taxon>
    </lineage>
</organism>
<gene>
    <name evidence="4" type="ORF">RED13_001735</name>
    <name evidence="5" type="ORF">SAMN05216578_102436</name>
</gene>
<feature type="signal peptide" evidence="2">
    <location>
        <begin position="1"/>
        <end position="25"/>
    </location>
</feature>
<accession>A0A1I6AUI8</accession>
<evidence type="ECO:0000313" key="7">
    <source>
        <dbReference type="Proteomes" id="UP001281217"/>
    </source>
</evidence>
<sequence length="126" mass="13785">MKHLKTLTAAIALATFGMGAPAVMAQAGGAAQQQYEQGQPAAAPISDDNLKKFVEADKEVAEIRDEFSEKLSKAENQEDAQKLQLEAQEKMVEAVQDADLDVATYNEIATRIQTDPELQQRAESHR</sequence>
<dbReference type="AlphaFoldDB" id="A0A1I6AUI8"/>
<feature type="coiled-coil region" evidence="1">
    <location>
        <begin position="64"/>
        <end position="93"/>
    </location>
</feature>
<feature type="domain" description="DUF4168" evidence="3">
    <location>
        <begin position="46"/>
        <end position="121"/>
    </location>
</feature>
<keyword evidence="7" id="KW-1185">Reference proteome</keyword>
<reference evidence="5 6" key="1">
    <citation type="submission" date="2016-10" db="EMBL/GenBank/DDBJ databases">
        <authorList>
            <person name="de Groot N.N."/>
        </authorList>
    </citation>
    <scope>NUCLEOTIDE SEQUENCE [LARGE SCALE GENOMIC DNA]</scope>
    <source>
        <strain evidence="5 6">JCM 18415</strain>
    </source>
</reference>
<proteinExistence type="predicted"/>
<dbReference type="InterPro" id="IPR025433">
    <property type="entry name" value="DUF4168"/>
</dbReference>
<evidence type="ECO:0000256" key="2">
    <source>
        <dbReference type="SAM" id="SignalP"/>
    </source>
</evidence>
<dbReference type="Proteomes" id="UP000242815">
    <property type="component" value="Unassembled WGS sequence"/>
</dbReference>
<keyword evidence="1" id="KW-0175">Coiled coil</keyword>
<dbReference type="RefSeq" id="WP_090537692.1">
    <property type="nucleotide sequence ID" value="NZ_FOYD01000002.1"/>
</dbReference>
<dbReference type="EMBL" id="JAVRDO010000004">
    <property type="protein sequence ID" value="MDX9687309.1"/>
    <property type="molecule type" value="Genomic_DNA"/>
</dbReference>
<evidence type="ECO:0000313" key="5">
    <source>
        <dbReference type="EMBL" id="SFQ72431.1"/>
    </source>
</evidence>
<dbReference type="STRING" id="1002526.SAMN05216578_102436"/>
<keyword evidence="2" id="KW-0732">Signal</keyword>
<dbReference type="Pfam" id="PF13767">
    <property type="entry name" value="DUF4168"/>
    <property type="match status" value="1"/>
</dbReference>
<dbReference type="EMBL" id="FOYD01000002">
    <property type="protein sequence ID" value="SFQ72431.1"/>
    <property type="molecule type" value="Genomic_DNA"/>
</dbReference>
<evidence type="ECO:0000313" key="4">
    <source>
        <dbReference type="EMBL" id="MDX9687309.1"/>
    </source>
</evidence>
<dbReference type="Proteomes" id="UP001281217">
    <property type="component" value="Unassembled WGS sequence"/>
</dbReference>
<protein>
    <submittedName>
        <fullName evidence="4">DUF4168 domain-containing protein</fullName>
    </submittedName>
</protein>
<reference evidence="7" key="2">
    <citation type="submission" date="2023-07" db="EMBL/GenBank/DDBJ databases">
        <authorList>
            <person name="de Witt J."/>
        </authorList>
    </citation>
    <scope>NUCLEOTIDE SEQUENCE [LARGE SCALE GENOMIC DNA]</scope>
    <source>
        <strain evidence="7">FZJ</strain>
    </source>
</reference>
<feature type="chain" id="PRO_5043145556" evidence="2">
    <location>
        <begin position="26"/>
        <end position="126"/>
    </location>
</feature>
<evidence type="ECO:0000259" key="3">
    <source>
        <dbReference type="Pfam" id="PF13767"/>
    </source>
</evidence>
<evidence type="ECO:0000313" key="6">
    <source>
        <dbReference type="Proteomes" id="UP000242815"/>
    </source>
</evidence>
<dbReference type="OrthoDB" id="5601035at2"/>